<keyword evidence="9 14" id="KW-0472">Membrane</keyword>
<dbReference type="GO" id="GO:0005743">
    <property type="term" value="C:mitochondrial inner membrane"/>
    <property type="evidence" value="ECO:0007669"/>
    <property type="project" value="UniProtKB-SubCell"/>
</dbReference>
<sequence>MSYSRNKNERIRNRSPSSDYSAQRKRNEKREQHDKKHSRRRRSSSTSGEEKEFDKVLDRKRLEKILREKEEKQRLKEIETPDEKRTRRLAKKLQKEERRRAETINAFPEGIPYTDLNNPFNDTNLTDTFIWKKKWESEGKANVSVKKAEKVNRETIAKNFAEMEQLKRNREARDAAREDMEMITRDQERRQCDWSRTEDVFHLKQAKLRSSIRIKEGRAKPIDFLAKYISYADEANQGAAFELNNPLTFLPTDSIEDFEDLIADIQVYRLIDGHKNKCYWDDIETVAKNGMKRLLDTRKRAADIGTVHSSVQEEVNKIFKGKTYDELEQLESQITARISNANRGTDVTYWESLLDSLRPFMAKQRLKELHTKMTQLRLKIIRQEQINQMEKSDDRDQVEEEIAEKDSGETDEEKLSEEELEMEIEQKTKLEKAKYEDKQQIVQQETKAMPFTIEQFIGADDEQREQMNQQLEARGISEQFSTVLYEYGRYSPAYGSLSHTMPGIEILDEAEDEKRMNDTRLATQHKEDGTGKLTAKDKRMLEIARQGMDQDEAEFSVEEKLEKQNFLWSDKFRPRKPRYFNRVHTGFDWNKYNQTHYDIDNPPPKIVQGYRFNIFFPDLLDPTQTPTFTLIRCDDPDFSILRFCAGPPYEDIAFKIVNREWEVNYKHGYKFKRMLRQICAGLLLRRGASVVPPFAVRNAVQMASPTKAMGQHAFHYKFERYFAAAIVPLFPIAYFVHAPLVDYALTAAIVLHSHWGIMAVVQDYARPLVIGKALAKMAPAVPYIASVVLLVGLLMFNYNDVGLTKAFEMVFSL</sequence>
<evidence type="ECO:0000256" key="7">
    <source>
        <dbReference type="ARBA" id="ARBA00022989"/>
    </source>
</evidence>
<dbReference type="Pfam" id="PF09732">
    <property type="entry name" value="CactinC_cactus"/>
    <property type="match status" value="1"/>
</dbReference>
<feature type="transmembrane region" description="Helical" evidence="14">
    <location>
        <begin position="743"/>
        <end position="761"/>
    </location>
</feature>
<organism evidence="17 18">
    <name type="scientific">Heterodera trifolii</name>
    <dbReference type="NCBI Taxonomy" id="157864"/>
    <lineage>
        <taxon>Eukaryota</taxon>
        <taxon>Metazoa</taxon>
        <taxon>Ecdysozoa</taxon>
        <taxon>Nematoda</taxon>
        <taxon>Chromadorea</taxon>
        <taxon>Rhabditida</taxon>
        <taxon>Tylenchina</taxon>
        <taxon>Tylenchomorpha</taxon>
        <taxon>Tylenchoidea</taxon>
        <taxon>Heteroderidae</taxon>
        <taxon>Heteroderinae</taxon>
        <taxon>Heterodera</taxon>
    </lineage>
</organism>
<feature type="domain" description="Splicing factor Cactin C-terminal" evidence="15">
    <location>
        <begin position="568"/>
        <end position="671"/>
    </location>
</feature>
<keyword evidence="8" id="KW-0496">Mitochondrion</keyword>
<feature type="domain" description="Splicing factor cactin central" evidence="16">
    <location>
        <begin position="190"/>
        <end position="370"/>
    </location>
</feature>
<evidence type="ECO:0000256" key="12">
    <source>
        <dbReference type="PIRSR" id="PIRSR607992-2"/>
    </source>
</evidence>
<keyword evidence="6" id="KW-0809">Transit peptide</keyword>
<evidence type="ECO:0000256" key="9">
    <source>
        <dbReference type="ARBA" id="ARBA00023136"/>
    </source>
</evidence>
<evidence type="ECO:0000256" key="1">
    <source>
        <dbReference type="ARBA" id="ARBA00004448"/>
    </source>
</evidence>
<dbReference type="CDD" id="cd03496">
    <property type="entry name" value="SQR_TypeC_CybS"/>
    <property type="match status" value="1"/>
</dbReference>
<dbReference type="InterPro" id="IPR007992">
    <property type="entry name" value="CybS"/>
</dbReference>
<keyword evidence="12" id="KW-0408">Iron</keyword>
<name>A0ABD2LE36_9BILA</name>
<evidence type="ECO:0000313" key="18">
    <source>
        <dbReference type="Proteomes" id="UP001620626"/>
    </source>
</evidence>
<evidence type="ECO:0000256" key="5">
    <source>
        <dbReference type="ARBA" id="ARBA00022792"/>
    </source>
</evidence>
<feature type="region of interest" description="Disordered" evidence="13">
    <location>
        <begin position="1"/>
        <end position="54"/>
    </location>
</feature>
<dbReference type="InterPro" id="IPR018816">
    <property type="entry name" value="Cactin_central"/>
</dbReference>
<evidence type="ECO:0000256" key="14">
    <source>
        <dbReference type="SAM" id="Phobius"/>
    </source>
</evidence>
<evidence type="ECO:0000256" key="13">
    <source>
        <dbReference type="SAM" id="MobiDB-lite"/>
    </source>
</evidence>
<accession>A0ABD2LE36</accession>
<feature type="binding site" description="axial binding residue" evidence="12">
    <location>
        <position position="752"/>
    </location>
    <ligand>
        <name>heme b</name>
        <dbReference type="ChEBI" id="CHEBI:60344"/>
        <note>ligand shared with SDHC</note>
    </ligand>
    <ligandPart>
        <name>Fe</name>
        <dbReference type="ChEBI" id="CHEBI:18248"/>
    </ligandPart>
</feature>
<evidence type="ECO:0000259" key="15">
    <source>
        <dbReference type="Pfam" id="PF09732"/>
    </source>
</evidence>
<evidence type="ECO:0000256" key="4">
    <source>
        <dbReference type="ARBA" id="ARBA00022692"/>
    </source>
</evidence>
<comment type="similarity">
    <text evidence="3">Belongs to the CybS family.</text>
</comment>
<proteinExistence type="inferred from homology"/>
<keyword evidence="4 14" id="KW-0812">Transmembrane</keyword>
<dbReference type="Pfam" id="PF10312">
    <property type="entry name" value="Cactin_mid"/>
    <property type="match status" value="1"/>
</dbReference>
<evidence type="ECO:0000256" key="10">
    <source>
        <dbReference type="ARBA" id="ARBA00034534"/>
    </source>
</evidence>
<comment type="similarity">
    <text evidence="2">Belongs to the CACTIN family.</text>
</comment>
<feature type="compositionally biased region" description="Basic and acidic residues" evidence="13">
    <location>
        <begin position="1"/>
        <end position="12"/>
    </location>
</feature>
<dbReference type="Proteomes" id="UP001620626">
    <property type="component" value="Unassembled WGS sequence"/>
</dbReference>
<feature type="compositionally biased region" description="Acidic residues" evidence="13">
    <location>
        <begin position="396"/>
        <end position="418"/>
    </location>
</feature>
<dbReference type="AlphaFoldDB" id="A0ABD2LE36"/>
<reference evidence="17 18" key="1">
    <citation type="submission" date="2024-10" db="EMBL/GenBank/DDBJ databases">
        <authorList>
            <person name="Kim D."/>
        </authorList>
    </citation>
    <scope>NUCLEOTIDE SEQUENCE [LARGE SCALE GENOMIC DNA]</scope>
    <source>
        <strain evidence="17">BH-2024</strain>
    </source>
</reference>
<dbReference type="Pfam" id="PF05328">
    <property type="entry name" value="CybS"/>
    <property type="match status" value="1"/>
</dbReference>
<evidence type="ECO:0000256" key="3">
    <source>
        <dbReference type="ARBA" id="ARBA00007294"/>
    </source>
</evidence>
<feature type="binding site" evidence="11">
    <location>
        <position position="764"/>
    </location>
    <ligand>
        <name>a ubiquinone</name>
        <dbReference type="ChEBI" id="CHEBI:16389"/>
        <note>ligand shared with IP/SDHB</note>
    </ligand>
</feature>
<dbReference type="Gene3D" id="1.20.1300.10">
    <property type="entry name" value="Fumarate reductase/succinate dehydrogenase, transmembrane subunit"/>
    <property type="match status" value="1"/>
</dbReference>
<dbReference type="PANTHER" id="PTHR21737:SF4">
    <property type="entry name" value="SPLICING FACTOR CACTIN"/>
    <property type="match status" value="1"/>
</dbReference>
<feature type="transmembrane region" description="Helical" evidence="14">
    <location>
        <begin position="721"/>
        <end position="737"/>
    </location>
</feature>
<feature type="transmembrane region" description="Helical" evidence="14">
    <location>
        <begin position="773"/>
        <end position="796"/>
    </location>
</feature>
<feature type="region of interest" description="Disordered" evidence="13">
    <location>
        <begin position="388"/>
        <end position="418"/>
    </location>
</feature>
<dbReference type="InterPro" id="IPR034804">
    <property type="entry name" value="SQR/QFR_C/D"/>
</dbReference>
<gene>
    <name evidence="17" type="ORF">niasHT_013587</name>
</gene>
<keyword evidence="18" id="KW-1185">Reference proteome</keyword>
<evidence type="ECO:0000259" key="16">
    <source>
        <dbReference type="Pfam" id="PF10312"/>
    </source>
</evidence>
<keyword evidence="7 14" id="KW-1133">Transmembrane helix</keyword>
<dbReference type="InterPro" id="IPR019134">
    <property type="entry name" value="Cactin_C"/>
</dbReference>
<comment type="subcellular location">
    <subcellularLocation>
        <location evidence="1">Mitochondrion inner membrane</location>
        <topology evidence="1">Multi-pass membrane protein</topology>
    </subcellularLocation>
</comment>
<dbReference type="EMBL" id="JBICBT010000446">
    <property type="protein sequence ID" value="KAL3113477.1"/>
    <property type="molecule type" value="Genomic_DNA"/>
</dbReference>
<evidence type="ECO:0000256" key="2">
    <source>
        <dbReference type="ARBA" id="ARBA00006895"/>
    </source>
</evidence>
<dbReference type="SMART" id="SM01050">
    <property type="entry name" value="CactinC_cactus"/>
    <property type="match status" value="1"/>
</dbReference>
<comment type="caution">
    <text evidence="17">The sequence shown here is derived from an EMBL/GenBank/DDBJ whole genome shotgun (WGS) entry which is preliminary data.</text>
</comment>
<protein>
    <recommendedName>
        <fullName evidence="10">Splicing factor Cactin</fullName>
    </recommendedName>
</protein>
<evidence type="ECO:0000256" key="6">
    <source>
        <dbReference type="ARBA" id="ARBA00022946"/>
    </source>
</evidence>
<evidence type="ECO:0000313" key="17">
    <source>
        <dbReference type="EMBL" id="KAL3113477.1"/>
    </source>
</evidence>
<evidence type="ECO:0000256" key="11">
    <source>
        <dbReference type="PIRSR" id="PIRSR607992-1"/>
    </source>
</evidence>
<keyword evidence="12" id="KW-0479">Metal-binding</keyword>
<keyword evidence="5" id="KW-0999">Mitochondrion inner membrane</keyword>
<evidence type="ECO:0000256" key="8">
    <source>
        <dbReference type="ARBA" id="ARBA00023128"/>
    </source>
</evidence>
<dbReference type="PANTHER" id="PTHR21737">
    <property type="entry name" value="POLYGLUTAMINE BINDING PROTEIN 1/MARVEL MEMBRANE-ASSOCIATING DOMAIN CONTAINING 3"/>
    <property type="match status" value="1"/>
</dbReference>